<reference evidence="3" key="1">
    <citation type="submission" date="2019-03" db="EMBL/GenBank/DDBJ databases">
        <authorList>
            <person name="Danneels B."/>
        </authorList>
    </citation>
    <scope>NUCLEOTIDE SEQUENCE</scope>
</reference>
<feature type="compositionally biased region" description="Low complexity" evidence="1">
    <location>
        <begin position="386"/>
        <end position="411"/>
    </location>
</feature>
<proteinExistence type="predicted"/>
<keyword evidence="2" id="KW-0472">Membrane</keyword>
<dbReference type="EMBL" id="CAADIM010000006">
    <property type="protein sequence ID" value="VFR66030.1"/>
    <property type="molecule type" value="Genomic_DNA"/>
</dbReference>
<feature type="region of interest" description="Disordered" evidence="1">
    <location>
        <begin position="386"/>
        <end position="444"/>
    </location>
</feature>
<keyword evidence="3" id="KW-0282">Flagellum</keyword>
<feature type="compositionally biased region" description="Pro residues" evidence="1">
    <location>
        <begin position="347"/>
        <end position="362"/>
    </location>
</feature>
<protein>
    <submittedName>
        <fullName evidence="3">Type III secretion inner membrane protein (YscD,homologous to flagellar export components)</fullName>
    </submittedName>
</protein>
<gene>
    <name evidence="3" type="ORF">ISE1_0479</name>
</gene>
<keyword evidence="2" id="KW-1133">Transmembrane helix</keyword>
<feature type="region of interest" description="Disordered" evidence="1">
    <location>
        <begin position="329"/>
        <end position="367"/>
    </location>
</feature>
<keyword evidence="2" id="KW-0812">Transmembrane</keyword>
<sequence>MKRLRVLTGIHAGVSVVLGVGRVRVGRDSQSDILISDWTEADVMLIVPQEGPVLAHAVSDAEDTGDAGDAADSLALPPAGDDPARPLPDYAAQRHGEVVFCIGPDDEPWPPDVTLLQALYGAGPASARRTPSRWRTPALVGVGALACGLAAVCALLLMSETGHALAVPPAQDAKARQLLATRLQAEFDHQGWTDLHVRTQAGRLQVHGYVPNLAADARVRDVLRTLGATEAERRYRDAGGDAQALRQMLAQHDIKVSYTGEGRFHLAGKVASLPAFEDALTRARGELGNPEVRITTDITQKPDRAPALAYVNVFATDNLRVARTPDGTRHVFSATSPAETAGQPDAPASPPLGTPASPPPAAPAAAATPAIHVLSPDADIPPAVAAATAAQAAAPPRQAEARPAAAPAAAKPTRRKARATYVPPRPPFPEDGRYVGLPSMSGAP</sequence>
<dbReference type="AlphaFoldDB" id="A0A484SVT0"/>
<keyword evidence="3" id="KW-0966">Cell projection</keyword>
<keyword evidence="3" id="KW-0969">Cilium</keyword>
<evidence type="ECO:0000313" key="3">
    <source>
        <dbReference type="EMBL" id="VFR66030.1"/>
    </source>
</evidence>
<organism evidence="3">
    <name type="scientific">plant metagenome</name>
    <dbReference type="NCBI Taxonomy" id="1297885"/>
    <lineage>
        <taxon>unclassified sequences</taxon>
        <taxon>metagenomes</taxon>
        <taxon>organismal metagenomes</taxon>
    </lineage>
</organism>
<name>A0A484SVT0_9ZZZZ</name>
<accession>A0A484SVT0</accession>
<feature type="compositionally biased region" description="Low complexity" evidence="1">
    <location>
        <begin position="67"/>
        <end position="81"/>
    </location>
</feature>
<feature type="region of interest" description="Disordered" evidence="1">
    <location>
        <begin position="58"/>
        <end position="82"/>
    </location>
</feature>
<evidence type="ECO:0000256" key="2">
    <source>
        <dbReference type="SAM" id="Phobius"/>
    </source>
</evidence>
<evidence type="ECO:0000256" key="1">
    <source>
        <dbReference type="SAM" id="MobiDB-lite"/>
    </source>
</evidence>
<feature type="transmembrane region" description="Helical" evidence="2">
    <location>
        <begin position="138"/>
        <end position="158"/>
    </location>
</feature>